<name>A0A814NXV4_9BILA</name>
<keyword evidence="4" id="KW-0508">mRNA splicing</keyword>
<dbReference type="PROSITE" id="PS50294">
    <property type="entry name" value="WD_REPEATS_REGION"/>
    <property type="match status" value="2"/>
</dbReference>
<feature type="compositionally biased region" description="Low complexity" evidence="8">
    <location>
        <begin position="370"/>
        <end position="382"/>
    </location>
</feature>
<dbReference type="InterPro" id="IPR020472">
    <property type="entry name" value="WD40_PAC1"/>
</dbReference>
<evidence type="ECO:0000313" key="11">
    <source>
        <dbReference type="Proteomes" id="UP000663829"/>
    </source>
</evidence>
<dbReference type="InterPro" id="IPR015943">
    <property type="entry name" value="WD40/YVTN_repeat-like_dom_sf"/>
</dbReference>
<dbReference type="PANTHER" id="PTHR19877:SF13">
    <property type="entry name" value="SERINE-THREONINE KINASE RECEPTOR-ASSOCIATED PROTEIN"/>
    <property type="match status" value="1"/>
</dbReference>
<comment type="similarity">
    <text evidence="5">Belongs to the WD repeat STRAP family.</text>
</comment>
<dbReference type="Gene3D" id="6.10.250.3180">
    <property type="match status" value="1"/>
</dbReference>
<feature type="compositionally biased region" description="Basic and acidic residues" evidence="8">
    <location>
        <begin position="329"/>
        <end position="338"/>
    </location>
</feature>
<dbReference type="SUPFAM" id="SSF47676">
    <property type="entry name" value="Conserved domain common to transcription factors TFIIS, elongin A, CRSP70"/>
    <property type="match status" value="1"/>
</dbReference>
<comment type="caution">
    <text evidence="9">The sequence shown here is derived from an EMBL/GenBank/DDBJ whole genome shotgun (WGS) entry which is preliminary data.</text>
</comment>
<dbReference type="EMBL" id="CAJNOQ010005415">
    <property type="protein sequence ID" value="CAF1097857.1"/>
    <property type="molecule type" value="Genomic_DNA"/>
</dbReference>
<sequence length="866" mass="98061">MSNEAIHIIENVKKKLQKYSETNQDDKVQEYLTKLQHVGVTIDLLKITHVDYVVKRLCSQNNNVYSETARNLLTKWISESKKNGHSMNGKLNTNKSTKKRKSNEDILNEANESQSPHSCATANKQRKVLSVNEYLSKRSSTVLTTPPDSYPYKNDQLTAELMNDNLQYNNTNLTDIQIEELRDSFNKTTDLLASNAPKLNYIRDDNNNERRQPALFTKGLSKSNLTVMDSQQNENHRTSADKFKDLWAQASDDDEEDTPEQQQTMMLKKSVVNNYSGQKTNKQSAATSSTSSKIKNKSKHTVGQCKKVSETTKTELFSKKTVQSPTKNSVEKQKKQDKISSTSEKTQSEHSRQQQAITAIVRSSPPPASRPVTTSSSQSTVTKPAAVNNTSLQYLSSRRERPQMYSGKRTIRDYIPKLENLCLDTLKEHIDVISHRYFNLLPYELLQPVIELATSDQLKNIVYNNQNYADDIEPLWQRFCQLEFKEAVPDENESYFELYWRKREEKEDLFREVTSKLSQKFAQKDNTARKTKLADPKKLPHEYARQIRNQQAASNGNGSQSQVINNIRLAIPAPSNMRHDRVTKRNGRPMLREGDTGDWIGSFIGHRSAVWSATLTGNAQFAATASADFTAKLFDALTGQELQTYPHSHIVRSVDFSYDNKSLLTASNEKLLKIFDINVPTEPLKTFTGHGGAVRRAIYMDTKRIVSASEDKTVKIWDIDSGECLSTINFTTSPNSLEVSHDGQSSLILTQGKNVEIYDGNSLQKRQSFEMPCRINAASFHPSSKEFVCGGEDLLIYKYNYETGDLLESYKGHFGAIHCMAYSPDGELYASGSEDGTVRLWQNTVGRTYGLWRCEDTTLANGDTTP</sequence>
<keyword evidence="2" id="KW-0507">mRNA processing</keyword>
<feature type="region of interest" description="Disordered" evidence="8">
    <location>
        <begin position="275"/>
        <end position="391"/>
    </location>
</feature>
<evidence type="ECO:0000313" key="10">
    <source>
        <dbReference type="EMBL" id="CAF3862939.1"/>
    </source>
</evidence>
<feature type="repeat" description="WD" evidence="7">
    <location>
        <begin position="644"/>
        <end position="678"/>
    </location>
</feature>
<evidence type="ECO:0000256" key="6">
    <source>
        <dbReference type="ARBA" id="ARBA00040390"/>
    </source>
</evidence>
<dbReference type="Proteomes" id="UP000663829">
    <property type="component" value="Unassembled WGS sequence"/>
</dbReference>
<dbReference type="AlphaFoldDB" id="A0A814NXV4"/>
<dbReference type="GO" id="GO:0070449">
    <property type="term" value="C:elongin complex"/>
    <property type="evidence" value="ECO:0007669"/>
    <property type="project" value="InterPro"/>
</dbReference>
<dbReference type="SMART" id="SM00320">
    <property type="entry name" value="WD40"/>
    <property type="match status" value="6"/>
</dbReference>
<dbReference type="EMBL" id="CAJOBC010005415">
    <property type="protein sequence ID" value="CAF3862939.1"/>
    <property type="molecule type" value="Genomic_DNA"/>
</dbReference>
<evidence type="ECO:0000256" key="3">
    <source>
        <dbReference type="ARBA" id="ARBA00022737"/>
    </source>
</evidence>
<feature type="region of interest" description="Disordered" evidence="8">
    <location>
        <begin position="83"/>
        <end position="103"/>
    </location>
</feature>
<feature type="repeat" description="WD" evidence="7">
    <location>
        <begin position="687"/>
        <end position="727"/>
    </location>
</feature>
<dbReference type="InterPro" id="IPR010684">
    <property type="entry name" value="RNA_pol_II_trans_fac_SIII_A"/>
</dbReference>
<dbReference type="Gene3D" id="2.130.10.10">
    <property type="entry name" value="YVTN repeat-like/Quinoprotein amine dehydrogenase"/>
    <property type="match status" value="2"/>
</dbReference>
<dbReference type="InterPro" id="IPR001680">
    <property type="entry name" value="WD40_rpt"/>
</dbReference>
<feature type="compositionally biased region" description="Low complexity" evidence="8">
    <location>
        <begin position="279"/>
        <end position="293"/>
    </location>
</feature>
<keyword evidence="3" id="KW-0677">Repeat</keyword>
<dbReference type="PANTHER" id="PTHR19877">
    <property type="entry name" value="EUKARYOTIC TRANSLATION INITIATION FACTOR 3 SUBUNIT I"/>
    <property type="match status" value="1"/>
</dbReference>
<dbReference type="InterPro" id="IPR036322">
    <property type="entry name" value="WD40_repeat_dom_sf"/>
</dbReference>
<dbReference type="Gene3D" id="1.20.930.10">
    <property type="entry name" value="Conserved domain common to transcription factors TFIIS, elongin A, CRSP70"/>
    <property type="match status" value="1"/>
</dbReference>
<evidence type="ECO:0000256" key="4">
    <source>
        <dbReference type="ARBA" id="ARBA00023187"/>
    </source>
</evidence>
<feature type="non-terminal residue" evidence="9">
    <location>
        <position position="1"/>
    </location>
</feature>
<evidence type="ECO:0000256" key="8">
    <source>
        <dbReference type="SAM" id="MobiDB-lite"/>
    </source>
</evidence>
<dbReference type="PROSITE" id="PS50082">
    <property type="entry name" value="WD_REPEATS_2"/>
    <property type="match status" value="4"/>
</dbReference>
<dbReference type="PRINTS" id="PR00320">
    <property type="entry name" value="GPROTEINBRPT"/>
</dbReference>
<evidence type="ECO:0000256" key="7">
    <source>
        <dbReference type="PROSITE-ProRule" id="PRU00221"/>
    </source>
</evidence>
<reference evidence="9" key="1">
    <citation type="submission" date="2021-02" db="EMBL/GenBank/DDBJ databases">
        <authorList>
            <person name="Nowell W R."/>
        </authorList>
    </citation>
    <scope>NUCLEOTIDE SEQUENCE</scope>
</reference>
<dbReference type="PROSITE" id="PS00678">
    <property type="entry name" value="WD_REPEATS_1"/>
    <property type="match status" value="1"/>
</dbReference>
<dbReference type="Pfam" id="PF06881">
    <property type="entry name" value="Elongin_A"/>
    <property type="match status" value="1"/>
</dbReference>
<keyword evidence="11" id="KW-1185">Reference proteome</keyword>
<evidence type="ECO:0000313" key="9">
    <source>
        <dbReference type="EMBL" id="CAF1097857.1"/>
    </source>
</evidence>
<evidence type="ECO:0000256" key="5">
    <source>
        <dbReference type="ARBA" id="ARBA00038394"/>
    </source>
</evidence>
<dbReference type="InterPro" id="IPR019775">
    <property type="entry name" value="WD40_repeat_CS"/>
</dbReference>
<dbReference type="OrthoDB" id="200206at2759"/>
<dbReference type="Proteomes" id="UP000681722">
    <property type="component" value="Unassembled WGS sequence"/>
</dbReference>
<dbReference type="GO" id="GO:0006368">
    <property type="term" value="P:transcription elongation by RNA polymerase II"/>
    <property type="evidence" value="ECO:0007669"/>
    <property type="project" value="InterPro"/>
</dbReference>
<dbReference type="GO" id="GO:0032797">
    <property type="term" value="C:SMN complex"/>
    <property type="evidence" value="ECO:0007669"/>
    <property type="project" value="TreeGrafter"/>
</dbReference>
<organism evidence="9 11">
    <name type="scientific">Didymodactylos carnosus</name>
    <dbReference type="NCBI Taxonomy" id="1234261"/>
    <lineage>
        <taxon>Eukaryota</taxon>
        <taxon>Metazoa</taxon>
        <taxon>Spiralia</taxon>
        <taxon>Gnathifera</taxon>
        <taxon>Rotifera</taxon>
        <taxon>Eurotatoria</taxon>
        <taxon>Bdelloidea</taxon>
        <taxon>Philodinida</taxon>
        <taxon>Philodinidae</taxon>
        <taxon>Didymodactylos</taxon>
    </lineage>
</organism>
<dbReference type="CDD" id="cd00200">
    <property type="entry name" value="WD40"/>
    <property type="match status" value="1"/>
</dbReference>
<evidence type="ECO:0000256" key="2">
    <source>
        <dbReference type="ARBA" id="ARBA00022664"/>
    </source>
</evidence>
<feature type="repeat" description="WD" evidence="7">
    <location>
        <begin position="810"/>
        <end position="842"/>
    </location>
</feature>
<proteinExistence type="inferred from homology"/>
<dbReference type="SUPFAM" id="SSF50978">
    <property type="entry name" value="WD40 repeat-like"/>
    <property type="match status" value="1"/>
</dbReference>
<dbReference type="GO" id="GO:0003723">
    <property type="term" value="F:RNA binding"/>
    <property type="evidence" value="ECO:0007669"/>
    <property type="project" value="TreeGrafter"/>
</dbReference>
<protein>
    <recommendedName>
        <fullName evidence="6">Serine-threonine kinase receptor-associated protein</fullName>
    </recommendedName>
</protein>
<dbReference type="Pfam" id="PF00400">
    <property type="entry name" value="WD40"/>
    <property type="match status" value="4"/>
</dbReference>
<gene>
    <name evidence="9" type="ORF">GPM918_LOCUS18594</name>
    <name evidence="10" type="ORF">SRO942_LOCUS18591</name>
</gene>
<dbReference type="GO" id="GO:0000387">
    <property type="term" value="P:spliceosomal snRNP assembly"/>
    <property type="evidence" value="ECO:0007669"/>
    <property type="project" value="TreeGrafter"/>
</dbReference>
<dbReference type="InterPro" id="IPR035441">
    <property type="entry name" value="TFIIS/LEDGF_dom_sf"/>
</dbReference>
<feature type="compositionally biased region" description="Basic and acidic residues" evidence="8">
    <location>
        <begin position="307"/>
        <end position="318"/>
    </location>
</feature>
<accession>A0A814NXV4</accession>
<feature type="repeat" description="WD" evidence="7">
    <location>
        <begin position="603"/>
        <end position="644"/>
    </location>
</feature>
<evidence type="ECO:0000256" key="1">
    <source>
        <dbReference type="ARBA" id="ARBA00022574"/>
    </source>
</evidence>
<keyword evidence="1 7" id="KW-0853">WD repeat</keyword>